<accession>A0A2J9VI48</accession>
<dbReference type="GO" id="GO:0004888">
    <property type="term" value="F:transmembrane signaling receptor activity"/>
    <property type="evidence" value="ECO:0007669"/>
    <property type="project" value="InterPro"/>
</dbReference>
<dbReference type="RefSeq" id="WP_005513181.1">
    <property type="nucleotide sequence ID" value="NZ_CAWMSS010000002.1"/>
</dbReference>
<dbReference type="PRINTS" id="PR00260">
    <property type="entry name" value="CHEMTRNSDUCR"/>
</dbReference>
<dbReference type="InterPro" id="IPR004090">
    <property type="entry name" value="Chemotax_Me-accpt_rcpt"/>
</dbReference>
<feature type="transmembrane region" description="Helical" evidence="12">
    <location>
        <begin position="12"/>
        <end position="45"/>
    </location>
</feature>
<feature type="domain" description="Methyl-accepting transducer" evidence="13">
    <location>
        <begin position="71"/>
        <end position="319"/>
    </location>
</feature>
<dbReference type="SUPFAM" id="SSF58104">
    <property type="entry name" value="Methyl-accepting chemotaxis protein (MCP) signaling domain"/>
    <property type="match status" value="1"/>
</dbReference>
<dbReference type="AlphaFoldDB" id="A0A2J9VI48"/>
<evidence type="ECO:0000256" key="4">
    <source>
        <dbReference type="ARBA" id="ARBA00022500"/>
    </source>
</evidence>
<comment type="caution">
    <text evidence="14">The sequence shown here is derived from an EMBL/GenBank/DDBJ whole genome shotgun (WGS) entry which is preliminary data.</text>
</comment>
<keyword evidence="6 12" id="KW-1133">Transmembrane helix</keyword>
<dbReference type="Pfam" id="PF00015">
    <property type="entry name" value="MCPsignal"/>
    <property type="match status" value="1"/>
</dbReference>
<keyword evidence="4" id="KW-0145">Chemotaxis</keyword>
<sequence>MITRKNKITLILIGQILLLWGLFQFGVVWWLILIAALSAALPWWMSFESQPASAIGNATQQASDTILSADQKQALSQLEQILKDNIQRISDPLERQRQIVLSSAETINHSFFGLQSVSEEQSAVSTQLVDNLMANQGSEFDLMEVLPKTEAIIQQFVQILVDVSEKSISAVHSIHDMSQKLDVVFKLLRQVRGLSEQTNLLALNAAIEAARAGEAGRGFAVVAQEVRDLSIKADSLNSQIEKEMIVAQDTVSIANRTVGEMASFDMTKAIESKEKVDYMLRGVQQLNTEIEQEVNKLQQLGQKLTLQVRDGTRALQFTDIVSQQGEYALGSLSFLQEATSLLKAVHSSSRNIHQITESIAALQERSRNRSALAANQHCIDEGEVELF</sequence>
<evidence type="ECO:0000313" key="14">
    <source>
        <dbReference type="EMBL" id="PNM63460.1"/>
    </source>
</evidence>
<dbReference type="SMART" id="SM00283">
    <property type="entry name" value="MA"/>
    <property type="match status" value="1"/>
</dbReference>
<dbReference type="InterPro" id="IPR004089">
    <property type="entry name" value="MCPsignal_dom"/>
</dbReference>
<dbReference type="GO" id="GO:0007165">
    <property type="term" value="P:signal transduction"/>
    <property type="evidence" value="ECO:0007669"/>
    <property type="project" value="UniProtKB-KW"/>
</dbReference>
<dbReference type="GO" id="GO:0006935">
    <property type="term" value="P:chemotaxis"/>
    <property type="evidence" value="ECO:0007669"/>
    <property type="project" value="UniProtKB-KW"/>
</dbReference>
<dbReference type="Gene3D" id="1.10.287.950">
    <property type="entry name" value="Methyl-accepting chemotaxis protein"/>
    <property type="match status" value="1"/>
</dbReference>
<proteinExistence type="inferred from homology"/>
<evidence type="ECO:0000256" key="12">
    <source>
        <dbReference type="SAM" id="Phobius"/>
    </source>
</evidence>
<keyword evidence="7 12" id="KW-0472">Membrane</keyword>
<evidence type="ECO:0000256" key="5">
    <source>
        <dbReference type="ARBA" id="ARBA00022692"/>
    </source>
</evidence>
<dbReference type="PROSITE" id="PS50111">
    <property type="entry name" value="CHEMOTAXIS_TRANSDUC_2"/>
    <property type="match status" value="1"/>
</dbReference>
<evidence type="ECO:0000259" key="13">
    <source>
        <dbReference type="PROSITE" id="PS50111"/>
    </source>
</evidence>
<evidence type="ECO:0000256" key="9">
    <source>
        <dbReference type="ARBA" id="ARBA00029447"/>
    </source>
</evidence>
<keyword evidence="8 10" id="KW-0807">Transducer</keyword>
<keyword evidence="15" id="KW-1185">Reference proteome</keyword>
<organism evidence="14 15">
    <name type="scientific">Vibrio mimicus</name>
    <dbReference type="NCBI Taxonomy" id="674"/>
    <lineage>
        <taxon>Bacteria</taxon>
        <taxon>Pseudomonadati</taxon>
        <taxon>Pseudomonadota</taxon>
        <taxon>Gammaproteobacteria</taxon>
        <taxon>Vibrionales</taxon>
        <taxon>Vibrionaceae</taxon>
        <taxon>Vibrio</taxon>
    </lineage>
</organism>
<dbReference type="Proteomes" id="UP000053748">
    <property type="component" value="Unassembled WGS sequence"/>
</dbReference>
<keyword evidence="2" id="KW-1003">Cell membrane</keyword>
<comment type="similarity">
    <text evidence="9">Belongs to the methyl-accepting chemotaxis (MCP) protein family.</text>
</comment>
<evidence type="ECO:0000256" key="11">
    <source>
        <dbReference type="SAM" id="Coils"/>
    </source>
</evidence>
<reference evidence="14" key="1">
    <citation type="submission" date="2017-12" db="EMBL/GenBank/DDBJ databases">
        <title>FDA dAtabase for Regulatory Grade micrObial Sequences (FDA-ARGOS): Supporting development and validation of Infectious Disease Dx tests.</title>
        <authorList>
            <person name="Hoffmann M."/>
            <person name="Allard M."/>
            <person name="Evans P."/>
            <person name="Brown E."/>
            <person name="Tallon L.J."/>
            <person name="Sadzewicz L."/>
            <person name="Sengamalay N."/>
            <person name="Ott S."/>
            <person name="Godinez A."/>
            <person name="Nagaraj S."/>
            <person name="Vavikolanu K."/>
            <person name="Aluvathingal J."/>
            <person name="Nadendla S."/>
            <person name="Hobson J."/>
            <person name="Sichtig H."/>
        </authorList>
    </citation>
    <scope>NUCLEOTIDE SEQUENCE [LARGE SCALE GENOMIC DNA]</scope>
    <source>
        <strain evidence="14">FDAARGOS_113</strain>
    </source>
</reference>
<dbReference type="STRING" id="674.VM_19170"/>
<evidence type="ECO:0000256" key="7">
    <source>
        <dbReference type="ARBA" id="ARBA00023136"/>
    </source>
</evidence>
<dbReference type="EMBL" id="LOSJ02000001">
    <property type="protein sequence ID" value="PNM63460.1"/>
    <property type="molecule type" value="Genomic_DNA"/>
</dbReference>
<name>A0A2J9VI48_VIBMI</name>
<dbReference type="OrthoDB" id="369661at2"/>
<comment type="subcellular location">
    <subcellularLocation>
        <location evidence="1">Cell membrane</location>
        <topology evidence="1">Multi-pass membrane protein</topology>
    </subcellularLocation>
</comment>
<evidence type="ECO:0000256" key="3">
    <source>
        <dbReference type="ARBA" id="ARBA00022481"/>
    </source>
</evidence>
<feature type="coiled-coil region" evidence="11">
    <location>
        <begin position="280"/>
        <end position="307"/>
    </location>
</feature>
<protein>
    <submittedName>
        <fullName evidence="14">Chemotaxis protein</fullName>
    </submittedName>
</protein>
<keyword evidence="5 12" id="KW-0812">Transmembrane</keyword>
<evidence type="ECO:0000256" key="10">
    <source>
        <dbReference type="PROSITE-ProRule" id="PRU00284"/>
    </source>
</evidence>
<evidence type="ECO:0000256" key="8">
    <source>
        <dbReference type="ARBA" id="ARBA00023224"/>
    </source>
</evidence>
<evidence type="ECO:0000256" key="6">
    <source>
        <dbReference type="ARBA" id="ARBA00022989"/>
    </source>
</evidence>
<keyword evidence="11" id="KW-0175">Coiled coil</keyword>
<dbReference type="PANTHER" id="PTHR32089:SF39">
    <property type="entry name" value="METHYL-ACCEPTING CHEMOTAXIS PROTEIN HLYB"/>
    <property type="match status" value="1"/>
</dbReference>
<gene>
    <name evidence="14" type="ORF">AL544_000315</name>
</gene>
<keyword evidence="3" id="KW-0488">Methylation</keyword>
<evidence type="ECO:0000256" key="2">
    <source>
        <dbReference type="ARBA" id="ARBA00022475"/>
    </source>
</evidence>
<dbReference type="GO" id="GO:0005886">
    <property type="term" value="C:plasma membrane"/>
    <property type="evidence" value="ECO:0007669"/>
    <property type="project" value="UniProtKB-SubCell"/>
</dbReference>
<evidence type="ECO:0000313" key="15">
    <source>
        <dbReference type="Proteomes" id="UP000053748"/>
    </source>
</evidence>
<evidence type="ECO:0000256" key="1">
    <source>
        <dbReference type="ARBA" id="ARBA00004651"/>
    </source>
</evidence>
<dbReference type="PANTHER" id="PTHR32089">
    <property type="entry name" value="METHYL-ACCEPTING CHEMOTAXIS PROTEIN MCPB"/>
    <property type="match status" value="1"/>
</dbReference>